<dbReference type="PANTHER" id="PTHR24113">
    <property type="entry name" value="RAN GTPASE-ACTIVATING PROTEIN 1"/>
    <property type="match status" value="1"/>
</dbReference>
<evidence type="ECO:0000256" key="1">
    <source>
        <dbReference type="ARBA" id="ARBA00022468"/>
    </source>
</evidence>
<dbReference type="InterPro" id="IPR027038">
    <property type="entry name" value="RanGap"/>
</dbReference>
<keyword evidence="1" id="KW-0343">GTPase activation</keyword>
<dbReference type="SUPFAM" id="SSF52047">
    <property type="entry name" value="RNI-like"/>
    <property type="match status" value="2"/>
</dbReference>
<keyword evidence="2" id="KW-0433">Leucine-rich repeat</keyword>
<feature type="compositionally biased region" description="Polar residues" evidence="4">
    <location>
        <begin position="1"/>
        <end position="11"/>
    </location>
</feature>
<protein>
    <recommendedName>
        <fullName evidence="5">Ubiquitin-like domain-containing protein</fullName>
    </recommendedName>
</protein>
<dbReference type="Gene3D" id="3.80.10.10">
    <property type="entry name" value="Ribonuclease Inhibitor"/>
    <property type="match status" value="2"/>
</dbReference>
<dbReference type="PANTHER" id="PTHR24113:SF12">
    <property type="entry name" value="RAN GTPASE-ACTIVATING PROTEIN 1"/>
    <property type="match status" value="1"/>
</dbReference>
<dbReference type="InterPro" id="IPR001611">
    <property type="entry name" value="Leu-rich_rpt"/>
</dbReference>
<evidence type="ECO:0000256" key="3">
    <source>
        <dbReference type="ARBA" id="ARBA00022737"/>
    </source>
</evidence>
<dbReference type="InterPro" id="IPR006553">
    <property type="entry name" value="Leu-rich_rpt_Cys-con_subtyp"/>
</dbReference>
<dbReference type="SMART" id="SM00368">
    <property type="entry name" value="LRR_RI"/>
    <property type="match status" value="8"/>
</dbReference>
<keyword evidence="3" id="KW-0677">Repeat</keyword>
<reference evidence="6 7" key="1">
    <citation type="submission" date="2024-02" db="EMBL/GenBank/DDBJ databases">
        <authorList>
            <person name="Chen Y."/>
            <person name="Shah S."/>
            <person name="Dougan E. K."/>
            <person name="Thang M."/>
            <person name="Chan C."/>
        </authorList>
    </citation>
    <scope>NUCLEOTIDE SEQUENCE [LARGE SCALE GENOMIC DNA]</scope>
</reference>
<feature type="domain" description="Ubiquitin-like" evidence="5">
    <location>
        <begin position="82"/>
        <end position="155"/>
    </location>
</feature>
<dbReference type="Pfam" id="PF13516">
    <property type="entry name" value="LRR_6"/>
    <property type="match status" value="2"/>
</dbReference>
<dbReference type="EMBL" id="CAXAMN010022485">
    <property type="protein sequence ID" value="CAK9070294.1"/>
    <property type="molecule type" value="Genomic_DNA"/>
</dbReference>
<evidence type="ECO:0000313" key="7">
    <source>
        <dbReference type="Proteomes" id="UP001642484"/>
    </source>
</evidence>
<gene>
    <name evidence="6" type="ORF">CCMP2556_LOCUS34572</name>
</gene>
<evidence type="ECO:0000256" key="4">
    <source>
        <dbReference type="SAM" id="MobiDB-lite"/>
    </source>
</evidence>
<dbReference type="SMART" id="SM00367">
    <property type="entry name" value="LRR_CC"/>
    <property type="match status" value="4"/>
</dbReference>
<sequence length="702" mass="74125">MGNSWSGSSGQVRAFPSKADFTERRSSSALLDKGFAALERDFELSQRAVGAGGFSPRGSDEEGIDEVESPQLSPQHATEGSMDLSLIWMDGSCFQLKASTTATCQDVISMLHRRGAISRGCPRLLFGKSLLEGSTCLKDVGVSSGSELQLVLSRPTLQLNASDNNLGLDGVEALIEGLPGPLLKASLMRAGLFGREGGQAVARLLRASPGLEFLDLSGNNGFGALSLCATGIDLKALASEIRTFYSLRYLVLADCNLEGALGGQELACLLSKAPNLKSLDLHSNNNLGSSGLLALSRALRQPTQIIELTVEDTGLEEVKGGQAVAALLHQMPLLKGLNLSNNFLLSIGLQALAESMPSLSISRLAARNLGLPISLSPEECDIFQCFLSKCPQLEFVDTEGHNFDGPELGCMNLLRPDVSEPEPMDLIQQIEGEGPLSALLKGHTLELSKLRSFCPNHSLQGAEVVKVLNMMRSLEHLSVNGSGLALEVLLESLRQSSLNALRFVDLGDCGLTSAAGRQVSELLQGLPQLRGLSLAKNGRLENGGVQSFGATLGAHSLSEIDLSCCSIAGEEGAEAIFNIFQQLPDLQSCSLSSNPGLGSEIAKLLEHILCRTRISSVSFASCGVSSGGLALKLEGQRCLHLTSLNMSGNTEIGPVGLQSFTSQLPNLNLSQVDLADCGLESGAGGNAIASLLTRCHCIYREP</sequence>
<evidence type="ECO:0000256" key="2">
    <source>
        <dbReference type="ARBA" id="ARBA00022614"/>
    </source>
</evidence>
<accession>A0ABP0P5G1</accession>
<evidence type="ECO:0000259" key="5">
    <source>
        <dbReference type="PROSITE" id="PS50053"/>
    </source>
</evidence>
<feature type="region of interest" description="Disordered" evidence="4">
    <location>
        <begin position="49"/>
        <end position="77"/>
    </location>
</feature>
<dbReference type="InterPro" id="IPR029071">
    <property type="entry name" value="Ubiquitin-like_domsf"/>
</dbReference>
<proteinExistence type="predicted"/>
<dbReference type="SUPFAM" id="SSF54236">
    <property type="entry name" value="Ubiquitin-like"/>
    <property type="match status" value="1"/>
</dbReference>
<feature type="region of interest" description="Disordered" evidence="4">
    <location>
        <begin position="1"/>
        <end position="26"/>
    </location>
</feature>
<name>A0ABP0P5G1_9DINO</name>
<dbReference type="PROSITE" id="PS50053">
    <property type="entry name" value="UBIQUITIN_2"/>
    <property type="match status" value="1"/>
</dbReference>
<keyword evidence="7" id="KW-1185">Reference proteome</keyword>
<organism evidence="6 7">
    <name type="scientific">Durusdinium trenchii</name>
    <dbReference type="NCBI Taxonomy" id="1381693"/>
    <lineage>
        <taxon>Eukaryota</taxon>
        <taxon>Sar</taxon>
        <taxon>Alveolata</taxon>
        <taxon>Dinophyceae</taxon>
        <taxon>Suessiales</taxon>
        <taxon>Symbiodiniaceae</taxon>
        <taxon>Durusdinium</taxon>
    </lineage>
</organism>
<dbReference type="InterPro" id="IPR032675">
    <property type="entry name" value="LRR_dom_sf"/>
</dbReference>
<comment type="caution">
    <text evidence="6">The sequence shown here is derived from an EMBL/GenBank/DDBJ whole genome shotgun (WGS) entry which is preliminary data.</text>
</comment>
<evidence type="ECO:0000313" key="6">
    <source>
        <dbReference type="EMBL" id="CAK9070294.1"/>
    </source>
</evidence>
<dbReference type="Proteomes" id="UP001642484">
    <property type="component" value="Unassembled WGS sequence"/>
</dbReference>
<dbReference type="InterPro" id="IPR000626">
    <property type="entry name" value="Ubiquitin-like_dom"/>
</dbReference>